<organism evidence="1 2">
    <name type="scientific">Laribacter hongkongensis</name>
    <dbReference type="NCBI Taxonomy" id="168471"/>
    <lineage>
        <taxon>Bacteria</taxon>
        <taxon>Pseudomonadati</taxon>
        <taxon>Pseudomonadota</taxon>
        <taxon>Betaproteobacteria</taxon>
        <taxon>Neisseriales</taxon>
        <taxon>Aquaspirillaceae</taxon>
        <taxon>Laribacter</taxon>
    </lineage>
</organism>
<dbReference type="SUPFAM" id="SSF48613">
    <property type="entry name" value="Heme oxygenase-like"/>
    <property type="match status" value="1"/>
</dbReference>
<protein>
    <recommendedName>
        <fullName evidence="3">Heme oxygenase</fullName>
    </recommendedName>
</protein>
<evidence type="ECO:0000313" key="2">
    <source>
        <dbReference type="Proteomes" id="UP000197424"/>
    </source>
</evidence>
<dbReference type="OrthoDB" id="114943at2"/>
<dbReference type="AlphaFoldDB" id="A0A248LLN1"/>
<sequence length="214" mass="23622">MVDSLLTLPGSAPAPIALYCHTQALHAALQGWWLETGLFGGMLDQQAYRNILTRLHRCFSMLEHELTSRHAGLLDEIGYLPRLSLLDDDLAELGVERTFHKQLWPCPLPDRAAALGALYVIEGAAYAGQHMLSQLMLYPFGAVACRYFVAYGDEAGHHWLRFCNLLREELDSPAALVQSAQYAEAVFRLFLDPWRPLPAARQAAGGCTDAACPG</sequence>
<dbReference type="CDD" id="cd19166">
    <property type="entry name" value="HemeO-bac"/>
    <property type="match status" value="1"/>
</dbReference>
<dbReference type="Proteomes" id="UP000197424">
    <property type="component" value="Chromosome"/>
</dbReference>
<dbReference type="EMBL" id="CP022115">
    <property type="protein sequence ID" value="ASJ25572.1"/>
    <property type="molecule type" value="Genomic_DNA"/>
</dbReference>
<gene>
    <name evidence="1" type="ORF">LHGZ1_2741</name>
</gene>
<dbReference type="Gene3D" id="1.20.910.10">
    <property type="entry name" value="Heme oxygenase-like"/>
    <property type="match status" value="1"/>
</dbReference>
<proteinExistence type="predicted"/>
<accession>A0A248LLN1</accession>
<evidence type="ECO:0008006" key="3">
    <source>
        <dbReference type="Google" id="ProtNLM"/>
    </source>
</evidence>
<dbReference type="InterPro" id="IPR016084">
    <property type="entry name" value="Haem_Oase-like_multi-hlx"/>
</dbReference>
<reference evidence="2" key="1">
    <citation type="submission" date="2017-06" db="EMBL/GenBank/DDBJ databases">
        <title>Whole genome sequence of Laribacter hongkongensis LHGZ1.</title>
        <authorList>
            <person name="Chen D."/>
            <person name="Wu H."/>
            <person name="Chen J."/>
        </authorList>
    </citation>
    <scope>NUCLEOTIDE SEQUENCE [LARGE SCALE GENOMIC DNA]</scope>
    <source>
        <strain evidence="2">LHGZ1</strain>
    </source>
</reference>
<evidence type="ECO:0000313" key="1">
    <source>
        <dbReference type="EMBL" id="ASJ25572.1"/>
    </source>
</evidence>
<name>A0A248LLN1_9NEIS</name>
<dbReference type="RefSeq" id="WP_088861375.1">
    <property type="nucleotide sequence ID" value="NZ_CP022115.1"/>
</dbReference>